<organism evidence="1 2">
    <name type="scientific">candidate division WWE3 bacterium RIFCSPHIGHO2_01_FULL_42_13</name>
    <dbReference type="NCBI Taxonomy" id="1802617"/>
    <lineage>
        <taxon>Bacteria</taxon>
        <taxon>Katanobacteria</taxon>
    </lineage>
</organism>
<name>A0A1F4URH0_UNCKA</name>
<dbReference type="SUPFAM" id="SSF56281">
    <property type="entry name" value="Metallo-hydrolase/oxidoreductase"/>
    <property type="match status" value="1"/>
</dbReference>
<evidence type="ECO:0000313" key="1">
    <source>
        <dbReference type="EMBL" id="OGC47571.1"/>
    </source>
</evidence>
<evidence type="ECO:0000313" key="2">
    <source>
        <dbReference type="Proteomes" id="UP000176608"/>
    </source>
</evidence>
<protein>
    <recommendedName>
        <fullName evidence="3">Lactamase</fullName>
    </recommendedName>
</protein>
<gene>
    <name evidence="1" type="ORF">A2886_02165</name>
</gene>
<sequence length="218" mass="23837">MEISFIGHSCFKIKGKNATLVIDPYNPEKTGYKLPKLEADVVLCSHQHGDHNHIAGVDGTHYDITTAGEYEVKDVYIEGIPTFHDEKHGADRGQNIMYQITMDGLNLLHVGDLGHELSQETLEKLVEIDVLMIPVGGTYTIDAETATKVISSIEPGIVVPMHYSTKNTSGVLAALDPLQKFLDEMGVEGAKEVDKLKVSSKADIPEETEVIVVTPAQQ</sequence>
<dbReference type="Pfam" id="PF13483">
    <property type="entry name" value="Lactamase_B_3"/>
    <property type="match status" value="1"/>
</dbReference>
<evidence type="ECO:0008006" key="3">
    <source>
        <dbReference type="Google" id="ProtNLM"/>
    </source>
</evidence>
<dbReference type="PANTHER" id="PTHR39189:SF1">
    <property type="entry name" value="UPF0173 METAL-DEPENDENT HYDROLASE YTKL"/>
    <property type="match status" value="1"/>
</dbReference>
<reference evidence="1 2" key="1">
    <citation type="journal article" date="2016" name="Nat. Commun.">
        <title>Thousands of microbial genomes shed light on interconnected biogeochemical processes in an aquifer system.</title>
        <authorList>
            <person name="Anantharaman K."/>
            <person name="Brown C.T."/>
            <person name="Hug L.A."/>
            <person name="Sharon I."/>
            <person name="Castelle C.J."/>
            <person name="Probst A.J."/>
            <person name="Thomas B.C."/>
            <person name="Singh A."/>
            <person name="Wilkins M.J."/>
            <person name="Karaoz U."/>
            <person name="Brodie E.L."/>
            <person name="Williams K.H."/>
            <person name="Hubbard S.S."/>
            <person name="Banfield J.F."/>
        </authorList>
    </citation>
    <scope>NUCLEOTIDE SEQUENCE [LARGE SCALE GENOMIC DNA]</scope>
</reference>
<dbReference type="PANTHER" id="PTHR39189">
    <property type="entry name" value="UPF0173 METAL-DEPENDENT HYDROLASE YTKL"/>
    <property type="match status" value="1"/>
</dbReference>
<dbReference type="AlphaFoldDB" id="A0A1F4URH0"/>
<comment type="caution">
    <text evidence="1">The sequence shown here is derived from an EMBL/GenBank/DDBJ whole genome shotgun (WGS) entry which is preliminary data.</text>
</comment>
<accession>A0A1F4URH0</accession>
<dbReference type="STRING" id="1802617.A2886_02165"/>
<proteinExistence type="predicted"/>
<dbReference type="Proteomes" id="UP000176608">
    <property type="component" value="Unassembled WGS sequence"/>
</dbReference>
<dbReference type="Gene3D" id="3.60.15.10">
    <property type="entry name" value="Ribonuclease Z/Hydroxyacylglutathione hydrolase-like"/>
    <property type="match status" value="1"/>
</dbReference>
<dbReference type="EMBL" id="MEVA01000006">
    <property type="protein sequence ID" value="OGC47571.1"/>
    <property type="molecule type" value="Genomic_DNA"/>
</dbReference>
<dbReference type="InterPro" id="IPR036866">
    <property type="entry name" value="RibonucZ/Hydroxyglut_hydro"/>
</dbReference>